<evidence type="ECO:0000256" key="9">
    <source>
        <dbReference type="RuleBase" id="RU003357"/>
    </source>
</evidence>
<evidence type="ECO:0000256" key="3">
    <source>
        <dbReference type="ARBA" id="ARBA00022452"/>
    </source>
</evidence>
<organism evidence="13 14">
    <name type="scientific">Spirosoma validum</name>
    <dbReference type="NCBI Taxonomy" id="2771355"/>
    <lineage>
        <taxon>Bacteria</taxon>
        <taxon>Pseudomonadati</taxon>
        <taxon>Bacteroidota</taxon>
        <taxon>Cytophagia</taxon>
        <taxon>Cytophagales</taxon>
        <taxon>Cytophagaceae</taxon>
        <taxon>Spirosoma</taxon>
    </lineage>
</organism>
<feature type="signal peptide" evidence="10">
    <location>
        <begin position="1"/>
        <end position="30"/>
    </location>
</feature>
<dbReference type="InterPro" id="IPR023996">
    <property type="entry name" value="TonB-dep_OMP_SusC/RagA"/>
</dbReference>
<dbReference type="Pfam" id="PF13715">
    <property type="entry name" value="CarbopepD_reg_2"/>
    <property type="match status" value="1"/>
</dbReference>
<protein>
    <submittedName>
        <fullName evidence="13">TonB-dependent receptor</fullName>
    </submittedName>
</protein>
<dbReference type="Gene3D" id="2.60.40.1120">
    <property type="entry name" value="Carboxypeptidase-like, regulatory domain"/>
    <property type="match status" value="1"/>
</dbReference>
<evidence type="ECO:0000256" key="10">
    <source>
        <dbReference type="SAM" id="SignalP"/>
    </source>
</evidence>
<dbReference type="NCBIfam" id="TIGR04057">
    <property type="entry name" value="SusC_RagA_signa"/>
    <property type="match status" value="1"/>
</dbReference>
<dbReference type="InterPro" id="IPR000531">
    <property type="entry name" value="Beta-barrel_TonB"/>
</dbReference>
<evidence type="ECO:0000256" key="8">
    <source>
        <dbReference type="PROSITE-ProRule" id="PRU01360"/>
    </source>
</evidence>
<dbReference type="Gene3D" id="2.40.170.20">
    <property type="entry name" value="TonB-dependent receptor, beta-barrel domain"/>
    <property type="match status" value="1"/>
</dbReference>
<dbReference type="FunFam" id="2.170.130.10:FF:000003">
    <property type="entry name" value="SusC/RagA family TonB-linked outer membrane protein"/>
    <property type="match status" value="1"/>
</dbReference>
<evidence type="ECO:0000256" key="1">
    <source>
        <dbReference type="ARBA" id="ARBA00004571"/>
    </source>
</evidence>
<dbReference type="InterPro" id="IPR039426">
    <property type="entry name" value="TonB-dep_rcpt-like"/>
</dbReference>
<evidence type="ECO:0000256" key="6">
    <source>
        <dbReference type="ARBA" id="ARBA00023136"/>
    </source>
</evidence>
<dbReference type="Proteomes" id="UP000653797">
    <property type="component" value="Unassembled WGS sequence"/>
</dbReference>
<keyword evidence="4 8" id="KW-0812">Transmembrane</keyword>
<dbReference type="SUPFAM" id="SSF56935">
    <property type="entry name" value="Porins"/>
    <property type="match status" value="1"/>
</dbReference>
<dbReference type="PROSITE" id="PS52016">
    <property type="entry name" value="TONB_DEPENDENT_REC_3"/>
    <property type="match status" value="1"/>
</dbReference>
<reference evidence="13" key="1">
    <citation type="submission" date="2020-09" db="EMBL/GenBank/DDBJ databases">
        <authorList>
            <person name="Kim M.K."/>
        </authorList>
    </citation>
    <scope>NUCLEOTIDE SEQUENCE</scope>
    <source>
        <strain evidence="13">BT704</strain>
    </source>
</reference>
<sequence length="1018" mass="111797">MNLFTRQRKWLRPYSYLLIGLLLRAGTAVAQTPVGLSGTVVDAENGQGLPGVNVVAKGSSRGATTDGNGRYQLSVSDASAVLVFSYVGYTSQEITVGSQTTIDVRLVSDNKNLSEVVVIGYGTQKKVNLTGAVSTVDAKFLSNRPLTNATQALQGVQGVYVNQPTAQPGGDGATIRIRGLGTLGNNDPLVLVDGIAYSLRDVNPNDIATISVLKDAASAAIYGNRAANGVVLITTKSGQKGKARVDYSIYQGVQQVTYLPDAVFSSVDYMEGKNRALVNEGKQPEYTQTMIDAFKANPTDSDRYPNTNWFDVLFRKAPIQEHNLRFSGGSEKTTYSLSLGYLNQQGIVIGSKANKYSLGSNISTDINNRLKVGFNVQGTYWERNEPVVGNAYLMNLSFRALPTQPDLLSDGRYGDTWVRTGGHQVFRHPRALATEGSNTVSSLRTLANVFAEYQLPANFRYKISLAANYYSELRSRFVPVTPQYDPVNNVTNSIDYGGIPRSAYRLQNNELNLTMFHTLTWNQSFGKHNLSGLLGFSAETFKNSNFSAYREGFLDNSLTELNAGTLNPQVTGTSALYKLVSYFGRANYNYDERYLLEANFRYDGSTRFAQGNRWGIFPSVSAGWRINEEAFLKNASYLSNLKLRASWGQLGNQAIDNFSYVNAIDIAQNYSFNNTVSNGTAVNTLSDPAISWETTTISNIGLDAGFFNNRLTAELEYYVKKTSGILQRVTLPAQVGALTGPVRNIGDVENRGVELALGYRSKLGSLEYNVGGNVTYNQNKITNLGGQVLYGTNTISQEGYPINSWYMLDAIGIFQNVDEVKASPVQNAATQPGDIKYRDVNGDNKIDNNDRIITGTTFPKYTYAVNVGAQWKGFDFSALLQGVQGINTFPTLNYSQPFNNGAGVTRNWLTDSWTPDNPNASLPRLTTSNGYPQNFQASTFWLYNLSYLRLKNIQIGYTLPKALTQKARISSVRVYANAQNLVTWSPFKLADPERTINTSTLYEYPSASTITAGLNVSF</sequence>
<keyword evidence="10" id="KW-0732">Signal</keyword>
<dbReference type="InterPro" id="IPR036942">
    <property type="entry name" value="Beta-barrel_TonB_sf"/>
</dbReference>
<dbReference type="Pfam" id="PF00593">
    <property type="entry name" value="TonB_dep_Rec_b-barrel"/>
    <property type="match status" value="1"/>
</dbReference>
<dbReference type="InterPro" id="IPR012910">
    <property type="entry name" value="Plug_dom"/>
</dbReference>
<keyword evidence="13" id="KW-0675">Receptor</keyword>
<evidence type="ECO:0000256" key="4">
    <source>
        <dbReference type="ARBA" id="ARBA00022692"/>
    </source>
</evidence>
<feature type="domain" description="TonB-dependent receptor plug" evidence="12">
    <location>
        <begin position="126"/>
        <end position="230"/>
    </location>
</feature>
<gene>
    <name evidence="13" type="ORF">IC230_28265</name>
</gene>
<dbReference type="NCBIfam" id="TIGR04056">
    <property type="entry name" value="OMP_RagA_SusC"/>
    <property type="match status" value="1"/>
</dbReference>
<evidence type="ECO:0000313" key="14">
    <source>
        <dbReference type="Proteomes" id="UP000653797"/>
    </source>
</evidence>
<evidence type="ECO:0000256" key="7">
    <source>
        <dbReference type="ARBA" id="ARBA00023237"/>
    </source>
</evidence>
<evidence type="ECO:0000259" key="11">
    <source>
        <dbReference type="Pfam" id="PF00593"/>
    </source>
</evidence>
<comment type="subcellular location">
    <subcellularLocation>
        <location evidence="1 8">Cell outer membrane</location>
        <topology evidence="1 8">Multi-pass membrane protein</topology>
    </subcellularLocation>
</comment>
<dbReference type="InterPro" id="IPR023997">
    <property type="entry name" value="TonB-dep_OMP_SusC/RagA_CS"/>
</dbReference>
<dbReference type="EMBL" id="JACXAA010000014">
    <property type="protein sequence ID" value="MBD2756807.1"/>
    <property type="molecule type" value="Genomic_DNA"/>
</dbReference>
<name>A0A927B7Y4_9BACT</name>
<keyword evidence="2 8" id="KW-0813">Transport</keyword>
<accession>A0A927B7Y4</accession>
<evidence type="ECO:0000259" key="12">
    <source>
        <dbReference type="Pfam" id="PF07715"/>
    </source>
</evidence>
<feature type="domain" description="TonB-dependent receptor-like beta-barrel" evidence="11">
    <location>
        <begin position="495"/>
        <end position="981"/>
    </location>
</feature>
<keyword evidence="3 8" id="KW-1134">Transmembrane beta strand</keyword>
<keyword evidence="14" id="KW-1185">Reference proteome</keyword>
<keyword evidence="5 9" id="KW-0798">TonB box</keyword>
<dbReference type="Gene3D" id="2.170.130.10">
    <property type="entry name" value="TonB-dependent receptor, plug domain"/>
    <property type="match status" value="1"/>
</dbReference>
<comment type="caution">
    <text evidence="13">The sequence shown here is derived from an EMBL/GenBank/DDBJ whole genome shotgun (WGS) entry which is preliminary data.</text>
</comment>
<evidence type="ECO:0000256" key="2">
    <source>
        <dbReference type="ARBA" id="ARBA00022448"/>
    </source>
</evidence>
<evidence type="ECO:0000313" key="13">
    <source>
        <dbReference type="EMBL" id="MBD2756807.1"/>
    </source>
</evidence>
<dbReference type="InterPro" id="IPR008969">
    <property type="entry name" value="CarboxyPept-like_regulatory"/>
</dbReference>
<evidence type="ECO:0000256" key="5">
    <source>
        <dbReference type="ARBA" id="ARBA00023077"/>
    </source>
</evidence>
<proteinExistence type="inferred from homology"/>
<dbReference type="SUPFAM" id="SSF49464">
    <property type="entry name" value="Carboxypeptidase regulatory domain-like"/>
    <property type="match status" value="1"/>
</dbReference>
<keyword evidence="7 8" id="KW-0998">Cell outer membrane</keyword>
<dbReference type="GO" id="GO:0009279">
    <property type="term" value="C:cell outer membrane"/>
    <property type="evidence" value="ECO:0007669"/>
    <property type="project" value="UniProtKB-SubCell"/>
</dbReference>
<dbReference type="InterPro" id="IPR037066">
    <property type="entry name" value="Plug_dom_sf"/>
</dbReference>
<dbReference type="AlphaFoldDB" id="A0A927B7Y4"/>
<feature type="chain" id="PRO_5038079473" evidence="10">
    <location>
        <begin position="31"/>
        <end position="1018"/>
    </location>
</feature>
<dbReference type="RefSeq" id="WP_191042426.1">
    <property type="nucleotide sequence ID" value="NZ_JACXAA010000014.1"/>
</dbReference>
<comment type="similarity">
    <text evidence="8 9">Belongs to the TonB-dependent receptor family.</text>
</comment>
<dbReference type="Pfam" id="PF07715">
    <property type="entry name" value="Plug"/>
    <property type="match status" value="1"/>
</dbReference>
<keyword evidence="6 8" id="KW-0472">Membrane</keyword>